<keyword evidence="2" id="KW-0560">Oxidoreductase</keyword>
<dbReference type="InterPro" id="IPR002347">
    <property type="entry name" value="SDR_fam"/>
</dbReference>
<name>A0A1G7Z4A4_9ACTN</name>
<dbReference type="SMART" id="SM00822">
    <property type="entry name" value="PKS_KR"/>
    <property type="match status" value="1"/>
</dbReference>
<feature type="compositionally biased region" description="Low complexity" evidence="4">
    <location>
        <begin position="191"/>
        <end position="225"/>
    </location>
</feature>
<gene>
    <name evidence="6" type="ORF">SAMN05421505_110184</name>
</gene>
<organism evidence="6 7">
    <name type="scientific">Sinosporangium album</name>
    <dbReference type="NCBI Taxonomy" id="504805"/>
    <lineage>
        <taxon>Bacteria</taxon>
        <taxon>Bacillati</taxon>
        <taxon>Actinomycetota</taxon>
        <taxon>Actinomycetes</taxon>
        <taxon>Streptosporangiales</taxon>
        <taxon>Streptosporangiaceae</taxon>
        <taxon>Sinosporangium</taxon>
    </lineage>
</organism>
<evidence type="ECO:0000256" key="2">
    <source>
        <dbReference type="ARBA" id="ARBA00023002"/>
    </source>
</evidence>
<dbReference type="RefSeq" id="WP_093170719.1">
    <property type="nucleotide sequence ID" value="NZ_FNCN01000010.1"/>
</dbReference>
<evidence type="ECO:0000256" key="3">
    <source>
        <dbReference type="RuleBase" id="RU000363"/>
    </source>
</evidence>
<dbReference type="STRING" id="504805.SAMN05421505_110184"/>
<comment type="similarity">
    <text evidence="1 3">Belongs to the short-chain dehydrogenases/reductases (SDR) family.</text>
</comment>
<feature type="domain" description="Ketoreductase" evidence="5">
    <location>
        <begin position="6"/>
        <end position="190"/>
    </location>
</feature>
<dbReference type="Pfam" id="PF00106">
    <property type="entry name" value="adh_short"/>
    <property type="match status" value="1"/>
</dbReference>
<dbReference type="PRINTS" id="PR00081">
    <property type="entry name" value="GDHRDH"/>
</dbReference>
<evidence type="ECO:0000256" key="1">
    <source>
        <dbReference type="ARBA" id="ARBA00006484"/>
    </source>
</evidence>
<evidence type="ECO:0000256" key="4">
    <source>
        <dbReference type="SAM" id="MobiDB-lite"/>
    </source>
</evidence>
<dbReference type="PRINTS" id="PR00080">
    <property type="entry name" value="SDRFAMILY"/>
</dbReference>
<evidence type="ECO:0000259" key="5">
    <source>
        <dbReference type="SMART" id="SM00822"/>
    </source>
</evidence>
<keyword evidence="7" id="KW-1185">Reference proteome</keyword>
<dbReference type="PANTHER" id="PTHR44196:SF2">
    <property type="entry name" value="SHORT-CHAIN DEHYDROGENASE-RELATED"/>
    <property type="match status" value="1"/>
</dbReference>
<evidence type="ECO:0000313" key="6">
    <source>
        <dbReference type="EMBL" id="SDH03419.1"/>
    </source>
</evidence>
<dbReference type="InterPro" id="IPR057326">
    <property type="entry name" value="KR_dom"/>
</dbReference>
<dbReference type="Proteomes" id="UP000198923">
    <property type="component" value="Unassembled WGS sequence"/>
</dbReference>
<dbReference type="GO" id="GO:0016491">
    <property type="term" value="F:oxidoreductase activity"/>
    <property type="evidence" value="ECO:0007669"/>
    <property type="project" value="UniProtKB-KW"/>
</dbReference>
<evidence type="ECO:0000313" key="7">
    <source>
        <dbReference type="Proteomes" id="UP000198923"/>
    </source>
</evidence>
<proteinExistence type="inferred from homology"/>
<feature type="region of interest" description="Disordered" evidence="4">
    <location>
        <begin position="191"/>
        <end position="232"/>
    </location>
</feature>
<dbReference type="AlphaFoldDB" id="A0A1G7Z4A4"/>
<dbReference type="InterPro" id="IPR036291">
    <property type="entry name" value="NAD(P)-bd_dom_sf"/>
</dbReference>
<dbReference type="GO" id="GO:0016020">
    <property type="term" value="C:membrane"/>
    <property type="evidence" value="ECO:0007669"/>
    <property type="project" value="TreeGrafter"/>
</dbReference>
<protein>
    <recommendedName>
        <fullName evidence="5">Ketoreductase domain-containing protein</fullName>
    </recommendedName>
</protein>
<accession>A0A1G7Z4A4</accession>
<reference evidence="6 7" key="1">
    <citation type="submission" date="2016-10" db="EMBL/GenBank/DDBJ databases">
        <authorList>
            <person name="de Groot N.N."/>
        </authorList>
    </citation>
    <scope>NUCLEOTIDE SEQUENCE [LARGE SCALE GENOMIC DNA]</scope>
    <source>
        <strain evidence="6 7">CPCC 201354</strain>
    </source>
</reference>
<dbReference type="SUPFAM" id="SSF51735">
    <property type="entry name" value="NAD(P)-binding Rossmann-fold domains"/>
    <property type="match status" value="1"/>
</dbReference>
<sequence>MQQRIRTALVTGASSGIGEAFARELARRNCGLVLVARRAERLQTLAGELRERHGVDAEVLAADLLDRDRLGAVEERLSDPDRPIDLLVNNAGALTSGFFSALPLDEELSEIELNSVVPLRLTHKALPGMLERGHGAILNVSSIAGEAPAPYSATYSSTYAFLTVFGQSLHAEVKRHGVTVTTLLPGFTSGPGEVPVGGAAASGDGPNGQTGQTGQTGETGETGETANGEYGTAIRVQRADRVVRDALRALAAGHPLCIPGIRNKSSAAFARLAPRRALLSLMETVRAPAESG</sequence>
<dbReference type="Gene3D" id="3.40.50.720">
    <property type="entry name" value="NAD(P)-binding Rossmann-like Domain"/>
    <property type="match status" value="1"/>
</dbReference>
<dbReference type="EMBL" id="FNCN01000010">
    <property type="protein sequence ID" value="SDH03419.1"/>
    <property type="molecule type" value="Genomic_DNA"/>
</dbReference>
<dbReference type="PANTHER" id="PTHR44196">
    <property type="entry name" value="DEHYDROGENASE/REDUCTASE SDR FAMILY MEMBER 7B"/>
    <property type="match status" value="1"/>
</dbReference>